<evidence type="ECO:0000259" key="2">
    <source>
        <dbReference type="PROSITE" id="PS50925"/>
    </source>
</evidence>
<dbReference type="EMBL" id="JAUSVV010000004">
    <property type="protein sequence ID" value="MDQ0442686.1"/>
    <property type="molecule type" value="Genomic_DNA"/>
</dbReference>
<gene>
    <name evidence="3" type="ORF">QO016_002183</name>
</gene>
<dbReference type="PROSITE" id="PS50925">
    <property type="entry name" value="BLUF"/>
    <property type="match status" value="1"/>
</dbReference>
<evidence type="ECO:0000313" key="4">
    <source>
        <dbReference type="Proteomes" id="UP001236369"/>
    </source>
</evidence>
<dbReference type="SUPFAM" id="SSF54975">
    <property type="entry name" value="Acylphosphatase/BLUF domain-like"/>
    <property type="match status" value="1"/>
</dbReference>
<feature type="compositionally biased region" description="Basic and acidic residues" evidence="1">
    <location>
        <begin position="289"/>
        <end position="298"/>
    </location>
</feature>
<reference evidence="3 4" key="1">
    <citation type="submission" date="2023-07" db="EMBL/GenBank/DDBJ databases">
        <title>Genomic Encyclopedia of Type Strains, Phase IV (KMG-IV): sequencing the most valuable type-strain genomes for metagenomic binning, comparative biology and taxonomic classification.</title>
        <authorList>
            <person name="Goeker M."/>
        </authorList>
    </citation>
    <scope>NUCLEOTIDE SEQUENCE [LARGE SCALE GENOMIC DNA]</scope>
    <source>
        <strain evidence="3 4">DSM 19562</strain>
    </source>
</reference>
<dbReference type="SMART" id="SM01034">
    <property type="entry name" value="BLUF"/>
    <property type="match status" value="1"/>
</dbReference>
<dbReference type="Gene3D" id="3.30.70.100">
    <property type="match status" value="1"/>
</dbReference>
<sequence length="298" mass="32237">MSEFYRLVYASKNLLEGTGPEAQAAVEEILAASRRNNARVGVTGALMFNRSAFAQVLEGPQKGVEDTFERIQRDTRHGDVTVLECRPVNERAFTEWSMAFVGQSPAGHAVWDKLAAQSGFDLRRLDGDAVFRMLHGLVLEEEGLAAAIAVPPPPSPEVNALAERSEAEQSLAGLDVAGLQEAIVQRQPPAPARVMVDAETPLQGRLTGDAAAVAILKAALAEERSRTAALRGNIDTLRIALAQSEGRLAHFRQQRDLWRHRARVLTTALCDDLDGPADAEEAPTSTVGEEIRPHRAVA</sequence>
<dbReference type="RefSeq" id="WP_238247969.1">
    <property type="nucleotide sequence ID" value="NZ_BPQX01000014.1"/>
</dbReference>
<name>A0ABU0HK50_9HYPH</name>
<feature type="domain" description="BLUF" evidence="2">
    <location>
        <begin position="4"/>
        <end position="99"/>
    </location>
</feature>
<proteinExistence type="predicted"/>
<protein>
    <recommendedName>
        <fullName evidence="2">BLUF domain-containing protein</fullName>
    </recommendedName>
</protein>
<comment type="caution">
    <text evidence="3">The sequence shown here is derived from an EMBL/GenBank/DDBJ whole genome shotgun (WGS) entry which is preliminary data.</text>
</comment>
<dbReference type="Pfam" id="PF04940">
    <property type="entry name" value="BLUF"/>
    <property type="match status" value="1"/>
</dbReference>
<organism evidence="3 4">
    <name type="scientific">Methylobacterium persicinum</name>
    <dbReference type="NCBI Taxonomy" id="374426"/>
    <lineage>
        <taxon>Bacteria</taxon>
        <taxon>Pseudomonadati</taxon>
        <taxon>Pseudomonadota</taxon>
        <taxon>Alphaproteobacteria</taxon>
        <taxon>Hyphomicrobiales</taxon>
        <taxon>Methylobacteriaceae</taxon>
        <taxon>Methylobacterium</taxon>
    </lineage>
</organism>
<evidence type="ECO:0000256" key="1">
    <source>
        <dbReference type="SAM" id="MobiDB-lite"/>
    </source>
</evidence>
<dbReference type="InterPro" id="IPR036046">
    <property type="entry name" value="Acylphosphatase-like_dom_sf"/>
</dbReference>
<feature type="region of interest" description="Disordered" evidence="1">
    <location>
        <begin position="274"/>
        <end position="298"/>
    </location>
</feature>
<accession>A0ABU0HK50</accession>
<evidence type="ECO:0000313" key="3">
    <source>
        <dbReference type="EMBL" id="MDQ0442686.1"/>
    </source>
</evidence>
<dbReference type="InterPro" id="IPR007024">
    <property type="entry name" value="BLUF_domain"/>
</dbReference>
<keyword evidence="4" id="KW-1185">Reference proteome</keyword>
<dbReference type="Proteomes" id="UP001236369">
    <property type="component" value="Unassembled WGS sequence"/>
</dbReference>